<dbReference type="Gene3D" id="2.30.110.10">
    <property type="entry name" value="Electron Transport, Fmn-binding Protein, Chain A"/>
    <property type="match status" value="1"/>
</dbReference>
<dbReference type="InterPro" id="IPR012349">
    <property type="entry name" value="Split_barrel_FMN-bd"/>
</dbReference>
<accession>A0A7G6WX22</accession>
<dbReference type="NCBIfam" id="TIGR00026">
    <property type="entry name" value="hi_GC_TIGR00026"/>
    <property type="match status" value="1"/>
</dbReference>
<dbReference type="AlphaFoldDB" id="A0A7G6WX22"/>
<proteinExistence type="inferred from homology"/>
<dbReference type="GO" id="GO:0005886">
    <property type="term" value="C:plasma membrane"/>
    <property type="evidence" value="ECO:0007669"/>
    <property type="project" value="TreeGrafter"/>
</dbReference>
<dbReference type="GO" id="GO:0016491">
    <property type="term" value="F:oxidoreductase activity"/>
    <property type="evidence" value="ECO:0007669"/>
    <property type="project" value="InterPro"/>
</dbReference>
<dbReference type="InterPro" id="IPR004378">
    <property type="entry name" value="F420H2_quin_Rdtase"/>
</dbReference>
<gene>
    <name evidence="3" type="ORF">F1D05_12260</name>
</gene>
<dbReference type="PANTHER" id="PTHR39428:SF1">
    <property type="entry name" value="F420H(2)-DEPENDENT QUINONE REDUCTASE RV1261C"/>
    <property type="match status" value="1"/>
</dbReference>
<organism evidence="3 4">
    <name type="scientific">Kribbella qitaiheensis</name>
    <dbReference type="NCBI Taxonomy" id="1544730"/>
    <lineage>
        <taxon>Bacteria</taxon>
        <taxon>Bacillati</taxon>
        <taxon>Actinomycetota</taxon>
        <taxon>Actinomycetes</taxon>
        <taxon>Propionibacteriales</taxon>
        <taxon>Kribbellaceae</taxon>
        <taxon>Kribbella</taxon>
    </lineage>
</organism>
<sequence>MVGWYTNVIRSLGHHRWFATVGRAAVPIDRWLQRKTGGRVTILGRSALPTLLLTTRGRKSGLHRTVPLIYAPDGDGFVVTASNWGQETHPAWSGNLLASADATVSLSGGREIPVRATLAEGPERDRVWPLVTRVWPAYDTYVVRSGREIRVFVLTPR</sequence>
<dbReference type="EMBL" id="CP043661">
    <property type="protein sequence ID" value="QNE18537.1"/>
    <property type="molecule type" value="Genomic_DNA"/>
</dbReference>
<keyword evidence="4" id="KW-1185">Reference proteome</keyword>
<protein>
    <submittedName>
        <fullName evidence="3">Nitroreductase family deazaflavin-dependent oxidoreductase</fullName>
    </submittedName>
</protein>
<evidence type="ECO:0000313" key="4">
    <source>
        <dbReference type="Proteomes" id="UP000515563"/>
    </source>
</evidence>
<comment type="catalytic activity">
    <reaction evidence="2">
        <text>oxidized coenzyme F420-(gamma-L-Glu)(n) + a quinol + H(+) = reduced coenzyme F420-(gamma-L-Glu)(n) + a quinone</text>
        <dbReference type="Rhea" id="RHEA:39663"/>
        <dbReference type="Rhea" id="RHEA-COMP:12939"/>
        <dbReference type="Rhea" id="RHEA-COMP:14378"/>
        <dbReference type="ChEBI" id="CHEBI:15378"/>
        <dbReference type="ChEBI" id="CHEBI:24646"/>
        <dbReference type="ChEBI" id="CHEBI:132124"/>
        <dbReference type="ChEBI" id="CHEBI:133980"/>
        <dbReference type="ChEBI" id="CHEBI:139511"/>
    </reaction>
</comment>
<evidence type="ECO:0000256" key="1">
    <source>
        <dbReference type="ARBA" id="ARBA00008710"/>
    </source>
</evidence>
<comment type="similarity">
    <text evidence="1">Belongs to the F420H(2)-dependent quinone reductase family.</text>
</comment>
<dbReference type="KEGG" id="kqi:F1D05_12260"/>
<evidence type="ECO:0000256" key="2">
    <source>
        <dbReference type="ARBA" id="ARBA00049106"/>
    </source>
</evidence>
<name>A0A7G6WX22_9ACTN</name>
<dbReference type="Pfam" id="PF04075">
    <property type="entry name" value="F420H2_quin_red"/>
    <property type="match status" value="1"/>
</dbReference>
<reference evidence="4" key="1">
    <citation type="submission" date="2019-09" db="EMBL/GenBank/DDBJ databases">
        <title>Antimicrobial potential of Antarctic Bacteria.</title>
        <authorList>
            <person name="Benaud N."/>
            <person name="Edwards R.J."/>
            <person name="Ferrari B.C."/>
        </authorList>
    </citation>
    <scope>NUCLEOTIDE SEQUENCE [LARGE SCALE GENOMIC DNA]</scope>
    <source>
        <strain evidence="4">SPB151</strain>
    </source>
</reference>
<reference evidence="3 4" key="2">
    <citation type="journal article" date="2020" name="Microbiol. Resour. Announc.">
        <title>Antarctic desert soil bacteria exhibit high novel natural product potential, evaluated through long-read genome sequencing and comparative genomics.</title>
        <authorList>
            <person name="Benaud N."/>
            <person name="Edwards R.J."/>
            <person name="Amos T.G."/>
            <person name="D'Agostino P.M."/>
            <person name="Gutierrez-Chavez C."/>
            <person name="Montgomery K."/>
            <person name="Nicetic I."/>
            <person name="Ferrari B.C."/>
        </authorList>
    </citation>
    <scope>NUCLEOTIDE SEQUENCE [LARGE SCALE GENOMIC DNA]</scope>
    <source>
        <strain evidence="3 4">SPB151</strain>
    </source>
</reference>
<dbReference type="GO" id="GO:0070967">
    <property type="term" value="F:coenzyme F420 binding"/>
    <property type="evidence" value="ECO:0007669"/>
    <property type="project" value="TreeGrafter"/>
</dbReference>
<dbReference type="Proteomes" id="UP000515563">
    <property type="component" value="Chromosome"/>
</dbReference>
<evidence type="ECO:0000313" key="3">
    <source>
        <dbReference type="EMBL" id="QNE18537.1"/>
    </source>
</evidence>
<dbReference type="PANTHER" id="PTHR39428">
    <property type="entry name" value="F420H(2)-DEPENDENT QUINONE REDUCTASE RV1261C"/>
    <property type="match status" value="1"/>
</dbReference>